<name>A0A914R5I5_9BILA</name>
<sequence length="480" mass="54198">MSSCELDIIRQHNCGKKIGGLSEYSNWQRIVSHGYRSKAKDALAILETIPYPQLARIKQHKSKNHEEAVDGPVAPTFNPKTLADYAYDALDKIHFSQPPDKFVVNGPHKLLKRDMLVDKDDGCTPKRLGYYCFGCQKIYRPYFAFDEHLEENSCCHTVEPLEVDITSYFSLNGSTVAPIIIPSIKISTYLCTQCQQSDFKSREEFHEHLFECARNPNFDTDEFPTPTPTLSETNSVILLSDSEDEERYLKIYYHGSQDCIEVPMEANGNVLFDDITSLDSKISALFLEKGSLKRLVKPTDGCFKEPKTKWRSFKVFAALKNESEIILNGNSSDLNHDAKYNWNMQIKSETPTTTGSLQTGFEPDNPITFPSPSNRITSIKSEPPTTSELTVNNNHEPEQPSSRILPRSQAKLSEILPALNSVNQFVSADAVNTSFNSIIAVNEPTNAQLSSAYNVTFRKSLKHVLCRGNLEHYKNDFENI</sequence>
<dbReference type="AlphaFoldDB" id="A0A914R5I5"/>
<reference evidence="3" key="1">
    <citation type="submission" date="2022-11" db="UniProtKB">
        <authorList>
            <consortium name="WormBaseParasite"/>
        </authorList>
    </citation>
    <scope>IDENTIFICATION</scope>
</reference>
<protein>
    <submittedName>
        <fullName evidence="3">Uncharacterized protein</fullName>
    </submittedName>
</protein>
<feature type="compositionally biased region" description="Polar residues" evidence="1">
    <location>
        <begin position="368"/>
        <end position="402"/>
    </location>
</feature>
<evidence type="ECO:0000313" key="3">
    <source>
        <dbReference type="WBParaSite" id="PDA_v2.g9918.t1"/>
    </source>
</evidence>
<feature type="compositionally biased region" description="Polar residues" evidence="1">
    <location>
        <begin position="350"/>
        <end position="359"/>
    </location>
</feature>
<evidence type="ECO:0000313" key="2">
    <source>
        <dbReference type="Proteomes" id="UP000887578"/>
    </source>
</evidence>
<feature type="region of interest" description="Disordered" evidence="1">
    <location>
        <begin position="350"/>
        <end position="404"/>
    </location>
</feature>
<organism evidence="2 3">
    <name type="scientific">Panagrolaimus davidi</name>
    <dbReference type="NCBI Taxonomy" id="227884"/>
    <lineage>
        <taxon>Eukaryota</taxon>
        <taxon>Metazoa</taxon>
        <taxon>Ecdysozoa</taxon>
        <taxon>Nematoda</taxon>
        <taxon>Chromadorea</taxon>
        <taxon>Rhabditida</taxon>
        <taxon>Tylenchina</taxon>
        <taxon>Panagrolaimomorpha</taxon>
        <taxon>Panagrolaimoidea</taxon>
        <taxon>Panagrolaimidae</taxon>
        <taxon>Panagrolaimus</taxon>
    </lineage>
</organism>
<keyword evidence="2" id="KW-1185">Reference proteome</keyword>
<dbReference type="WBParaSite" id="PDA_v2.g9918.t1">
    <property type="protein sequence ID" value="PDA_v2.g9918.t1"/>
    <property type="gene ID" value="PDA_v2.g9918"/>
</dbReference>
<accession>A0A914R5I5</accession>
<evidence type="ECO:0000256" key="1">
    <source>
        <dbReference type="SAM" id="MobiDB-lite"/>
    </source>
</evidence>
<dbReference type="Proteomes" id="UP000887578">
    <property type="component" value="Unplaced"/>
</dbReference>
<proteinExistence type="predicted"/>